<organism evidence="1 2">
    <name type="scientific">Coprobacter fastidiosus NSB1 = JCM 33896</name>
    <dbReference type="NCBI Taxonomy" id="1349822"/>
    <lineage>
        <taxon>Bacteria</taxon>
        <taxon>Pseudomonadati</taxon>
        <taxon>Bacteroidota</taxon>
        <taxon>Bacteroidia</taxon>
        <taxon>Bacteroidales</taxon>
        <taxon>Barnesiellaceae</taxon>
        <taxon>Coprobacter</taxon>
    </lineage>
</organism>
<proteinExistence type="predicted"/>
<protein>
    <submittedName>
        <fullName evidence="1">Uncharacterized protein</fullName>
    </submittedName>
</protein>
<gene>
    <name evidence="1" type="ORF">BC742_2657</name>
</gene>
<reference evidence="1 2" key="1">
    <citation type="submission" date="2018-10" db="EMBL/GenBank/DDBJ databases">
        <title>Genomic Encyclopedia of Archaeal and Bacterial Type Strains, Phase II (KMG-II): from individual species to whole genera.</title>
        <authorList>
            <person name="Goeker M."/>
        </authorList>
    </citation>
    <scope>NUCLEOTIDE SEQUENCE [LARGE SCALE GENOMIC DNA]</scope>
    <source>
        <strain evidence="1 2">NSB1</strain>
    </source>
</reference>
<accession>A0A495VLI0</accession>
<dbReference type="Proteomes" id="UP000269493">
    <property type="component" value="Unassembled WGS sequence"/>
</dbReference>
<dbReference type="EMBL" id="RBXN01000012">
    <property type="protein sequence ID" value="RKT49303.1"/>
    <property type="molecule type" value="Genomic_DNA"/>
</dbReference>
<comment type="caution">
    <text evidence="1">The sequence shown here is derived from an EMBL/GenBank/DDBJ whole genome shotgun (WGS) entry which is preliminary data.</text>
</comment>
<dbReference type="GeneID" id="92927771"/>
<sequence length="88" mass="10434">MNRYYVIPVSELKEIDPDWETRRKNVDATEAIIHVETYDTLVSERNKEIMPLSKELTERNTYPVYQGKYLTELLDSLEWTPNQEGGLR</sequence>
<evidence type="ECO:0000313" key="2">
    <source>
        <dbReference type="Proteomes" id="UP000269493"/>
    </source>
</evidence>
<evidence type="ECO:0000313" key="1">
    <source>
        <dbReference type="EMBL" id="RKT49303.1"/>
    </source>
</evidence>
<name>A0A495VLI0_9BACT</name>
<dbReference type="AlphaFoldDB" id="A0A495VLI0"/>
<dbReference type="RefSeq" id="WP_022601151.1">
    <property type="nucleotide sequence ID" value="NZ_KI440794.1"/>
</dbReference>
<keyword evidence="2" id="KW-1185">Reference proteome</keyword>